<keyword evidence="2" id="KW-1185">Reference proteome</keyword>
<accession>A0A371J7L4</accession>
<dbReference type="Proteomes" id="UP000216411">
    <property type="component" value="Unassembled WGS sequence"/>
</dbReference>
<evidence type="ECO:0000313" key="1">
    <source>
        <dbReference type="EMBL" id="RDY28657.1"/>
    </source>
</evidence>
<gene>
    <name evidence="1" type="ORF">CG710_019305</name>
</gene>
<dbReference type="InterPro" id="IPR019289">
    <property type="entry name" value="Phage_tail_E/E"/>
</dbReference>
<dbReference type="RefSeq" id="WP_094375918.1">
    <property type="nucleotide sequence ID" value="NZ_NOKA02000079.1"/>
</dbReference>
<reference evidence="1 2" key="1">
    <citation type="journal article" date="2017" name="Genome Announc.">
        <title>Draft Genome Sequence of a Sporulating and Motile Strain of Lachnotalea glycerini Isolated from Water in Quebec City, Canada.</title>
        <authorList>
            <person name="Maheux A.F."/>
            <person name="Boudreau D.K."/>
            <person name="Berube E."/>
            <person name="Boissinot M."/>
            <person name="Raymond F."/>
            <person name="Brodeur S."/>
            <person name="Corbeil J."/>
            <person name="Isabel S."/>
            <person name="Omar R.F."/>
            <person name="Bergeron M.G."/>
        </authorList>
    </citation>
    <scope>NUCLEOTIDE SEQUENCE [LARGE SCALE GENOMIC DNA]</scope>
    <source>
        <strain evidence="1 2">CCRI-19302</strain>
    </source>
</reference>
<sequence length="116" mass="13051">MKKENTEVVEVLSEKGEVIESELVVSLSKSYQFEGKTYDKIDLSNLEDLTAADMIAAQKVLDRSGSFSFNPELSLEYSCIMASKATGQPLEFFHGLRPKDALKVKNRVTGFFYKED</sequence>
<dbReference type="Pfam" id="PF10109">
    <property type="entry name" value="Phage_TAC_7"/>
    <property type="match status" value="1"/>
</dbReference>
<name>A0A371J7L4_9FIRM</name>
<organism evidence="1 2">
    <name type="scientific">Lachnotalea glycerini</name>
    <dbReference type="NCBI Taxonomy" id="1763509"/>
    <lineage>
        <taxon>Bacteria</taxon>
        <taxon>Bacillati</taxon>
        <taxon>Bacillota</taxon>
        <taxon>Clostridia</taxon>
        <taxon>Lachnospirales</taxon>
        <taxon>Lachnospiraceae</taxon>
        <taxon>Lachnotalea</taxon>
    </lineage>
</organism>
<evidence type="ECO:0000313" key="2">
    <source>
        <dbReference type="Proteomes" id="UP000216411"/>
    </source>
</evidence>
<dbReference type="EMBL" id="NOKA02000079">
    <property type="protein sequence ID" value="RDY28657.1"/>
    <property type="molecule type" value="Genomic_DNA"/>
</dbReference>
<protein>
    <submittedName>
        <fullName evidence="1">Phage tail assembly protein</fullName>
    </submittedName>
</protein>
<dbReference type="OrthoDB" id="1935314at2"/>
<comment type="caution">
    <text evidence="1">The sequence shown here is derived from an EMBL/GenBank/DDBJ whole genome shotgun (WGS) entry which is preliminary data.</text>
</comment>
<proteinExistence type="predicted"/>
<dbReference type="AlphaFoldDB" id="A0A371J7L4"/>